<feature type="domain" description="Reverse transcriptase" evidence="1">
    <location>
        <begin position="471"/>
        <end position="749"/>
    </location>
</feature>
<evidence type="ECO:0000313" key="3">
    <source>
        <dbReference type="Proteomes" id="UP000236291"/>
    </source>
</evidence>
<dbReference type="STRING" id="57577.A0A2K3NBN8"/>
<dbReference type="PANTHER" id="PTHR31635">
    <property type="entry name" value="REVERSE TRANSCRIPTASE DOMAIN-CONTAINING PROTEIN-RELATED"/>
    <property type="match status" value="1"/>
</dbReference>
<accession>A0A2K3NBN8</accession>
<dbReference type="ExpressionAtlas" id="A0A2K3NBN8">
    <property type="expression patterns" value="baseline"/>
</dbReference>
<dbReference type="InterPro" id="IPR043502">
    <property type="entry name" value="DNA/RNA_pol_sf"/>
</dbReference>
<dbReference type="GO" id="GO:0003824">
    <property type="term" value="F:catalytic activity"/>
    <property type="evidence" value="ECO:0007669"/>
    <property type="project" value="InterPro"/>
</dbReference>
<dbReference type="Pfam" id="PF00078">
    <property type="entry name" value="RVT_1"/>
    <property type="match status" value="1"/>
</dbReference>
<dbReference type="AlphaFoldDB" id="A0A2K3NBN8"/>
<dbReference type="PANTHER" id="PTHR31635:SF196">
    <property type="entry name" value="REVERSE TRANSCRIPTASE DOMAIN-CONTAINING PROTEIN-RELATED"/>
    <property type="match status" value="1"/>
</dbReference>
<dbReference type="Pfam" id="PF03372">
    <property type="entry name" value="Exo_endo_phos"/>
    <property type="match status" value="1"/>
</dbReference>
<evidence type="ECO:0000259" key="1">
    <source>
        <dbReference type="PROSITE" id="PS50878"/>
    </source>
</evidence>
<name>A0A2K3NBN8_TRIPR</name>
<reference evidence="2 3" key="1">
    <citation type="journal article" date="2014" name="Am. J. Bot.">
        <title>Genome assembly and annotation for red clover (Trifolium pratense; Fabaceae).</title>
        <authorList>
            <person name="Istvanek J."/>
            <person name="Jaros M."/>
            <person name="Krenek A."/>
            <person name="Repkova J."/>
        </authorList>
    </citation>
    <scope>NUCLEOTIDE SEQUENCE [LARGE SCALE GENOMIC DNA]</scope>
    <source>
        <strain evidence="3">cv. Tatra</strain>
        <tissue evidence="2">Young leaves</tissue>
    </source>
</reference>
<dbReference type="Proteomes" id="UP000236291">
    <property type="component" value="Unassembled WGS sequence"/>
</dbReference>
<dbReference type="Gene3D" id="3.60.10.10">
    <property type="entry name" value="Endonuclease/exonuclease/phosphatase"/>
    <property type="match status" value="1"/>
</dbReference>
<dbReference type="InterPro" id="IPR000477">
    <property type="entry name" value="RT_dom"/>
</dbReference>
<comment type="caution">
    <text evidence="2">The sequence shown here is derived from an EMBL/GenBank/DDBJ whole genome shotgun (WGS) entry which is preliminary data.</text>
</comment>
<reference evidence="2 3" key="2">
    <citation type="journal article" date="2017" name="Front. Plant Sci.">
        <title>Gene Classification and Mining of Molecular Markers Useful in Red Clover (Trifolium pratense) Breeding.</title>
        <authorList>
            <person name="Istvanek J."/>
            <person name="Dluhosova J."/>
            <person name="Dluhos P."/>
            <person name="Patkova L."/>
            <person name="Nedelnik J."/>
            <person name="Repkova J."/>
        </authorList>
    </citation>
    <scope>NUCLEOTIDE SEQUENCE [LARGE SCALE GENOMIC DNA]</scope>
    <source>
        <strain evidence="3">cv. Tatra</strain>
        <tissue evidence="2">Young leaves</tissue>
    </source>
</reference>
<organism evidence="2 3">
    <name type="scientific">Trifolium pratense</name>
    <name type="common">Red clover</name>
    <dbReference type="NCBI Taxonomy" id="57577"/>
    <lineage>
        <taxon>Eukaryota</taxon>
        <taxon>Viridiplantae</taxon>
        <taxon>Streptophyta</taxon>
        <taxon>Embryophyta</taxon>
        <taxon>Tracheophyta</taxon>
        <taxon>Spermatophyta</taxon>
        <taxon>Magnoliopsida</taxon>
        <taxon>eudicotyledons</taxon>
        <taxon>Gunneridae</taxon>
        <taxon>Pentapetalae</taxon>
        <taxon>rosids</taxon>
        <taxon>fabids</taxon>
        <taxon>Fabales</taxon>
        <taxon>Fabaceae</taxon>
        <taxon>Papilionoideae</taxon>
        <taxon>50 kb inversion clade</taxon>
        <taxon>NPAAA clade</taxon>
        <taxon>Hologalegina</taxon>
        <taxon>IRL clade</taxon>
        <taxon>Trifolieae</taxon>
        <taxon>Trifolium</taxon>
    </lineage>
</organism>
<dbReference type="SUPFAM" id="SSF56219">
    <property type="entry name" value="DNase I-like"/>
    <property type="match status" value="1"/>
</dbReference>
<evidence type="ECO:0000313" key="2">
    <source>
        <dbReference type="EMBL" id="PNY00468.1"/>
    </source>
</evidence>
<gene>
    <name evidence="2" type="ORF">L195_g023748</name>
</gene>
<dbReference type="PROSITE" id="PS50878">
    <property type="entry name" value="RT_POL"/>
    <property type="match status" value="1"/>
</dbReference>
<proteinExistence type="predicted"/>
<dbReference type="SUPFAM" id="SSF56672">
    <property type="entry name" value="DNA/RNA polymerases"/>
    <property type="match status" value="1"/>
</dbReference>
<dbReference type="EMBL" id="ASHM01018954">
    <property type="protein sequence ID" value="PNY00468.1"/>
    <property type="molecule type" value="Genomic_DNA"/>
</dbReference>
<dbReference type="CDD" id="cd01650">
    <property type="entry name" value="RT_nLTR_like"/>
    <property type="match status" value="1"/>
</dbReference>
<sequence>MGKVREISSRLLELNPDIAILIETRVKKNKADNIRKRLKLRDNYLDNYNKHDNGRIWVYWNENNVNLKMICNTDQMVHCGVYDSKGDWMYWMTAIYAQNNLEQRKKLWADIETLQNQQQGPWFLMGDFNNVLKSRDRIGGRPVTESEYRDLSSMMDATSLYEMDSSGDHYTWSNKQSENTIYSRIDRVLGNIDWLQQDYNLTVMHPSVSDHALLCLKGGGDTKRRRKTHFKFLNSSADLDGFLKAVADSWNVKISGTPMYVLWKKLQRLQPILKNLTKPLSDVKLHITNARDALLKAQMDLGLDRMNVAKIDLVKHCNEDLLKWQEVEEKILQQKTKLDWLKLGDGNNSYFHASLKTRTTLKSINVLHREDGTQITNQEDIEEEVTSFYNKLMGTADTNLNGIDITVMREGPQLSNAQREKLIAPITEKEIESALQSIGDLKSPGIDGYGAYFFKKAWKIVKPDVLAAVHDFFESGRMYKAANCTLVTLIPKSKEAKRIKEYRPISCCSTIYKIISKVLTKRMGEVLTSIVGQNQAAFMPGQVIHNHILLTYELIKGYNRKGGTPRCMMQLDIQKAYDTIDWKAMESVLHEIGFPKQFTNWIMLAVTSVSYRFNINGNYTTFMKAKRGLRQGDPISPLLFVIMMEYLNRCFQRMQKNHNFNFHAKCEKLGLTNLCFADDILLFSRGDTGSVAIMMEAFDKFSQSTGLKVNPAKCFIFFGGVDQETKNDIKRITQFEEGKLPFRYLGIPMTSKKLAIHNYMDLIDRIVGRITHWSSK</sequence>
<dbReference type="InterPro" id="IPR005135">
    <property type="entry name" value="Endo/exonuclease/phosphatase"/>
</dbReference>
<protein>
    <recommendedName>
        <fullName evidence="1">Reverse transcriptase domain-containing protein</fullName>
    </recommendedName>
</protein>
<dbReference type="InterPro" id="IPR036691">
    <property type="entry name" value="Endo/exonu/phosph_ase_sf"/>
</dbReference>
<feature type="non-terminal residue" evidence="2">
    <location>
        <position position="776"/>
    </location>
</feature>